<evidence type="ECO:0000313" key="1">
    <source>
        <dbReference type="EMBL" id="EDM85674.1"/>
    </source>
</evidence>
<organism evidence="1 2">
    <name type="scientific">Blautia obeum ATCC 29174</name>
    <dbReference type="NCBI Taxonomy" id="411459"/>
    <lineage>
        <taxon>Bacteria</taxon>
        <taxon>Bacillati</taxon>
        <taxon>Bacillota</taxon>
        <taxon>Clostridia</taxon>
        <taxon>Lachnospirales</taxon>
        <taxon>Lachnospiraceae</taxon>
        <taxon>Blautia</taxon>
    </lineage>
</organism>
<dbReference type="AlphaFoldDB" id="A5ZXF7"/>
<protein>
    <submittedName>
        <fullName evidence="1">Uncharacterized protein</fullName>
    </submittedName>
</protein>
<evidence type="ECO:0000313" key="2">
    <source>
        <dbReference type="Proteomes" id="UP000006002"/>
    </source>
</evidence>
<dbReference type="EMBL" id="AAVO02000025">
    <property type="protein sequence ID" value="EDM85674.1"/>
    <property type="molecule type" value="Genomic_DNA"/>
</dbReference>
<dbReference type="Proteomes" id="UP000006002">
    <property type="component" value="Unassembled WGS sequence"/>
</dbReference>
<name>A5ZXF7_9FIRM</name>
<reference evidence="1 2" key="1">
    <citation type="submission" date="2007-03" db="EMBL/GenBank/DDBJ databases">
        <authorList>
            <person name="Fulton L."/>
            <person name="Clifton S."/>
            <person name="Fulton B."/>
            <person name="Xu J."/>
            <person name="Minx P."/>
            <person name="Pepin K.H."/>
            <person name="Johnson M."/>
            <person name="Thiruvilangam P."/>
            <person name="Bhonagiri V."/>
            <person name="Nash W.E."/>
            <person name="Mardis E.R."/>
            <person name="Wilson R.K."/>
        </authorList>
    </citation>
    <scope>NUCLEOTIDE SEQUENCE [LARGE SCALE GENOMIC DNA]</scope>
    <source>
        <strain evidence="1 2">ATCC 29174</strain>
    </source>
</reference>
<gene>
    <name evidence="1" type="ORF">RUMOBE_03710</name>
</gene>
<accession>A5ZXF7</accession>
<proteinExistence type="predicted"/>
<dbReference type="HOGENOM" id="CLU_3325158_0_0_9"/>
<sequence length="38" mass="4734">MNCEKRVQGQIWKFCSRREKKRRRNFGNLRGHSEKLQK</sequence>
<reference evidence="1 2" key="2">
    <citation type="submission" date="2007-04" db="EMBL/GenBank/DDBJ databases">
        <title>Draft genome sequence of Ruminococcus obeum (ATCC 29174).</title>
        <authorList>
            <person name="Sudarsanam P."/>
            <person name="Ley R."/>
            <person name="Guruge J."/>
            <person name="Turnbaugh P.J."/>
            <person name="Mahowald M."/>
            <person name="Liep D."/>
            <person name="Gordon J."/>
        </authorList>
    </citation>
    <scope>NUCLEOTIDE SEQUENCE [LARGE SCALE GENOMIC DNA]</scope>
    <source>
        <strain evidence="1 2">ATCC 29174</strain>
    </source>
</reference>
<comment type="caution">
    <text evidence="1">The sequence shown here is derived from an EMBL/GenBank/DDBJ whole genome shotgun (WGS) entry which is preliminary data.</text>
</comment>